<protein>
    <submittedName>
        <fullName evidence="1">Uncharacterized protein</fullName>
    </submittedName>
</protein>
<evidence type="ECO:0000313" key="1">
    <source>
        <dbReference type="EMBL" id="KAJ7709043.1"/>
    </source>
</evidence>
<evidence type="ECO:0000313" key="2">
    <source>
        <dbReference type="Proteomes" id="UP001221757"/>
    </source>
</evidence>
<accession>A0AAD7H0S7</accession>
<reference evidence="1" key="1">
    <citation type="submission" date="2023-03" db="EMBL/GenBank/DDBJ databases">
        <title>Massive genome expansion in bonnet fungi (Mycena s.s.) driven by repeated elements and novel gene families across ecological guilds.</title>
        <authorList>
            <consortium name="Lawrence Berkeley National Laboratory"/>
            <person name="Harder C.B."/>
            <person name="Miyauchi S."/>
            <person name="Viragh M."/>
            <person name="Kuo A."/>
            <person name="Thoen E."/>
            <person name="Andreopoulos B."/>
            <person name="Lu D."/>
            <person name="Skrede I."/>
            <person name="Drula E."/>
            <person name="Henrissat B."/>
            <person name="Morin E."/>
            <person name="Kohler A."/>
            <person name="Barry K."/>
            <person name="LaButti K."/>
            <person name="Morin E."/>
            <person name="Salamov A."/>
            <person name="Lipzen A."/>
            <person name="Mereny Z."/>
            <person name="Hegedus B."/>
            <person name="Baldrian P."/>
            <person name="Stursova M."/>
            <person name="Weitz H."/>
            <person name="Taylor A."/>
            <person name="Grigoriev I.V."/>
            <person name="Nagy L.G."/>
            <person name="Martin F."/>
            <person name="Kauserud H."/>
        </authorList>
    </citation>
    <scope>NUCLEOTIDE SEQUENCE</scope>
    <source>
        <strain evidence="1">CBHHK067</strain>
    </source>
</reference>
<keyword evidence="2" id="KW-1185">Reference proteome</keyword>
<organism evidence="1 2">
    <name type="scientific">Mycena rosella</name>
    <name type="common">Pink bonnet</name>
    <name type="synonym">Agaricus rosellus</name>
    <dbReference type="NCBI Taxonomy" id="1033263"/>
    <lineage>
        <taxon>Eukaryota</taxon>
        <taxon>Fungi</taxon>
        <taxon>Dikarya</taxon>
        <taxon>Basidiomycota</taxon>
        <taxon>Agaricomycotina</taxon>
        <taxon>Agaricomycetes</taxon>
        <taxon>Agaricomycetidae</taxon>
        <taxon>Agaricales</taxon>
        <taxon>Marasmiineae</taxon>
        <taxon>Mycenaceae</taxon>
        <taxon>Mycena</taxon>
    </lineage>
</organism>
<dbReference type="Proteomes" id="UP001221757">
    <property type="component" value="Unassembled WGS sequence"/>
</dbReference>
<gene>
    <name evidence="1" type="ORF">B0H17DRAFT_1124811</name>
</gene>
<dbReference type="AlphaFoldDB" id="A0AAD7H0S7"/>
<comment type="caution">
    <text evidence="1">The sequence shown here is derived from an EMBL/GenBank/DDBJ whole genome shotgun (WGS) entry which is preliminary data.</text>
</comment>
<name>A0AAD7H0S7_MYCRO</name>
<dbReference type="EMBL" id="JARKIE010000003">
    <property type="protein sequence ID" value="KAJ7709043.1"/>
    <property type="molecule type" value="Genomic_DNA"/>
</dbReference>
<proteinExistence type="predicted"/>
<sequence length="101" mass="11283">MNSLTCTRKCGALLTYVMGISETMTCDQFMRRRERGRDERSSCRRSDNAEYLPNIAGEIEAEISSKSATLKGSTTVFEHCEEWQGGKVFSIGTGFPNSDRS</sequence>